<organism evidence="1 2">
    <name type="scientific">Legionella lansingensis</name>
    <dbReference type="NCBI Taxonomy" id="45067"/>
    <lineage>
        <taxon>Bacteria</taxon>
        <taxon>Pseudomonadati</taxon>
        <taxon>Pseudomonadota</taxon>
        <taxon>Gammaproteobacteria</taxon>
        <taxon>Legionellales</taxon>
        <taxon>Legionellaceae</taxon>
        <taxon>Legionella</taxon>
    </lineage>
</organism>
<name>A0A0W0VFY6_9GAMM</name>
<keyword evidence="2" id="KW-1185">Reference proteome</keyword>
<dbReference type="PATRIC" id="fig|45067.4.peg.2386"/>
<proteinExistence type="predicted"/>
<comment type="caution">
    <text evidence="1">The sequence shown here is derived from an EMBL/GenBank/DDBJ whole genome shotgun (WGS) entry which is preliminary data.</text>
</comment>
<reference evidence="1 2" key="1">
    <citation type="submission" date="2015-11" db="EMBL/GenBank/DDBJ databases">
        <title>Genomic analysis of 38 Legionella species identifies large and diverse effector repertoires.</title>
        <authorList>
            <person name="Burstein D."/>
            <person name="Amaro F."/>
            <person name="Zusman T."/>
            <person name="Lifshitz Z."/>
            <person name="Cohen O."/>
            <person name="Gilbert J.A."/>
            <person name="Pupko T."/>
            <person name="Shuman H.A."/>
            <person name="Segal G."/>
        </authorList>
    </citation>
    <scope>NUCLEOTIDE SEQUENCE [LARGE SCALE GENOMIC DNA]</scope>
    <source>
        <strain evidence="1 2">ATCC 49751</strain>
    </source>
</reference>
<dbReference type="EMBL" id="LNYI01000056">
    <property type="protein sequence ID" value="KTD19075.1"/>
    <property type="molecule type" value="Genomic_DNA"/>
</dbReference>
<dbReference type="Proteomes" id="UP000054869">
    <property type="component" value="Unassembled WGS sequence"/>
</dbReference>
<evidence type="ECO:0000313" key="2">
    <source>
        <dbReference type="Proteomes" id="UP000054869"/>
    </source>
</evidence>
<dbReference type="AlphaFoldDB" id="A0A0W0VFY6"/>
<dbReference type="RefSeq" id="WP_028374194.1">
    <property type="nucleotide sequence ID" value="NZ_CAAAJD010000049.1"/>
</dbReference>
<protein>
    <submittedName>
        <fullName evidence="1">Uncharacterized protein</fullName>
    </submittedName>
</protein>
<accession>A0A0W0VFY6</accession>
<evidence type="ECO:0000313" key="1">
    <source>
        <dbReference type="EMBL" id="KTD19075.1"/>
    </source>
</evidence>
<gene>
    <name evidence="1" type="ORF">Llan_2275</name>
</gene>
<dbReference type="OrthoDB" id="10008858at2"/>
<sequence length="468" mass="53816">MFRIVTRAPRPVITRTRQRVHQRTYHAPVHNPHGKEVNEPVNNEEILTKTQLNDQMELEPKGNDTRDHFEAKWNPNKARVFTGNVNLRTDEHTRAFVYTTVKGYGLLSHIFSGVLNLLGFNFTGNNTRPENAENQDSTRQMEKRFASKSRESLISKDYVASMKIVYCVYKECYEVLESRKKSPGMDTLAADDQIKGNYKVDDHREHTLEEVREKLDLPNRNRIMLLNLVVDAEKNTNSTVLLHQIKSLFAHPACDLAEDKEQLVKFISLIRKVFPDRLAAELKAQKVSEDKIEQLINAQLDDNLLNLWQESTKDIKLPLAHTQWCAVPNGLRTGKIEDYYQLLQIAAHPTLGRKASLILISVPKELEHKIRVAFSEAKANVDKGKGGVYQVYMNPADMLSLLHFSSVKIIYQDDRRHIYNCQKISERKENGDNVITMYSFYKNKSEVICLGDGAKEKELDSKTCQHNL</sequence>